<feature type="compositionally biased region" description="Basic and acidic residues" evidence="1">
    <location>
        <begin position="453"/>
        <end position="464"/>
    </location>
</feature>
<evidence type="ECO:0000313" key="3">
    <source>
        <dbReference type="Proteomes" id="UP000756346"/>
    </source>
</evidence>
<proteinExistence type="predicted"/>
<dbReference type="EMBL" id="JAGTJQ010000004">
    <property type="protein sequence ID" value="KAH7032938.1"/>
    <property type="molecule type" value="Genomic_DNA"/>
</dbReference>
<gene>
    <name evidence="2" type="ORF">B0I36DRAFT_361677</name>
</gene>
<feature type="compositionally biased region" description="Polar residues" evidence="1">
    <location>
        <begin position="84"/>
        <end position="96"/>
    </location>
</feature>
<comment type="caution">
    <text evidence="2">The sequence shown here is derived from an EMBL/GenBank/DDBJ whole genome shotgun (WGS) entry which is preliminary data.</text>
</comment>
<evidence type="ECO:0000313" key="2">
    <source>
        <dbReference type="EMBL" id="KAH7032938.1"/>
    </source>
</evidence>
<sequence>MSRIDVDSFLQQGYWQNSRAKSPDTRSPSSFLPELPEAAPNALVYRDPTAPRWLPSTVARRQRTPPPPPSVEEEADSLAREHGSSVSSDLADSTPSRGDLDQWPIILEVHEHNPERRFTIVTPATAQADASQPEKVPESKRNSTRKDSLPSVQPYDRGTAQNVGSDDLKRDAPRNSEPEKKPTSQQASPGDRDYRRDHLPPIVTDVGPEPPLHQVKRPKSAAGSNPENNNHASAREREDSKLSPDVPRPATKSRDRAERRYEEPNDRTYERRTRQEEDVYTRRAPKGPRTREDSTSETLRPALPVHPSLEKRHSANEVPSSRPKSMVRESPERKAANGDRSSTMPPAKRSSRDSSFERPSEQRSEREIPSSRDWDTSEDDSRRRLDARRRQKPVIVDERVDRSEFVGPRPETRPPAEKGRYRSRDVPIHSSRPSQPQPFEADPMGSRSSTFPREPRSSDDERRAPAPPPRASTARTTMGQAASIAIPAIVAAATAAATSSGRDAGTPIDRRNPGVLPPPPPPKSTSSARSSSSTLSSSPPKQSYQPPKFDPVLNGSGLEKPASYHRRLSEDVRSGELPDIADCPRTVETAGHMDWLTLPKSDNFNICPTCYQNVFANTEFATHFTPAPFRPATRPIKCDFGTSQWYHIAWLLILKYRNADMTLIHNIAAIGANNQPCTGFRETYRKWYSIRDPSSQRAISSFKVCGHCAQTIAVLLPNLSGVFVEASGDSSAGVCLMHPSPERRRFLLYFDIMETASDRALATKTAPDIRRLASKIRELSRVPECRGHMPVKDGRWHIMKRLPNFTVCEECFEDVVEPVLERGQALSFVGNFHSDPVQLQLGACQLYSNRMREIFGRAMRRKDFDYLEDKLYERQGKEQEMYARLKSLDRNALGAEYTDQEVARIMDEWKRWE</sequence>
<feature type="compositionally biased region" description="Basic and acidic residues" evidence="1">
    <location>
        <begin position="233"/>
        <end position="242"/>
    </location>
</feature>
<feature type="compositionally biased region" description="Basic and acidic residues" evidence="1">
    <location>
        <begin position="135"/>
        <end position="148"/>
    </location>
</feature>
<dbReference type="Proteomes" id="UP000756346">
    <property type="component" value="Unassembled WGS sequence"/>
</dbReference>
<dbReference type="RefSeq" id="XP_046013770.1">
    <property type="nucleotide sequence ID" value="XM_046158518.1"/>
</dbReference>
<feature type="compositionally biased region" description="Basic and acidic residues" evidence="1">
    <location>
        <begin position="395"/>
        <end position="427"/>
    </location>
</feature>
<protein>
    <submittedName>
        <fullName evidence="2">Uncharacterized protein</fullName>
    </submittedName>
</protein>
<dbReference type="GeneID" id="70188064"/>
<feature type="compositionally biased region" description="Polar residues" evidence="1">
    <location>
        <begin position="222"/>
        <end position="232"/>
    </location>
</feature>
<dbReference type="AlphaFoldDB" id="A0A9P9BRP0"/>
<accession>A0A9P9BRP0</accession>
<name>A0A9P9BRP0_9PEZI</name>
<evidence type="ECO:0000256" key="1">
    <source>
        <dbReference type="SAM" id="MobiDB-lite"/>
    </source>
</evidence>
<feature type="compositionally biased region" description="Low complexity" evidence="1">
    <location>
        <begin position="524"/>
        <end position="547"/>
    </location>
</feature>
<feature type="compositionally biased region" description="Polar residues" evidence="1">
    <location>
        <begin position="9"/>
        <end position="30"/>
    </location>
</feature>
<feature type="compositionally biased region" description="Basic and acidic residues" evidence="1">
    <location>
        <begin position="108"/>
        <end position="118"/>
    </location>
</feature>
<feature type="compositionally biased region" description="Basic and acidic residues" evidence="1">
    <location>
        <begin position="252"/>
        <end position="281"/>
    </location>
</feature>
<dbReference type="OrthoDB" id="5296at2759"/>
<feature type="compositionally biased region" description="Basic and acidic residues" evidence="1">
    <location>
        <begin position="166"/>
        <end position="182"/>
    </location>
</feature>
<feature type="compositionally biased region" description="Basic and acidic residues" evidence="1">
    <location>
        <begin position="190"/>
        <end position="199"/>
    </location>
</feature>
<feature type="compositionally biased region" description="Basic and acidic residues" evidence="1">
    <location>
        <begin position="350"/>
        <end position="384"/>
    </location>
</feature>
<feature type="region of interest" description="Disordered" evidence="1">
    <location>
        <begin position="1"/>
        <end position="479"/>
    </location>
</feature>
<organism evidence="2 3">
    <name type="scientific">Microdochium trichocladiopsis</name>
    <dbReference type="NCBI Taxonomy" id="1682393"/>
    <lineage>
        <taxon>Eukaryota</taxon>
        <taxon>Fungi</taxon>
        <taxon>Dikarya</taxon>
        <taxon>Ascomycota</taxon>
        <taxon>Pezizomycotina</taxon>
        <taxon>Sordariomycetes</taxon>
        <taxon>Xylariomycetidae</taxon>
        <taxon>Xylariales</taxon>
        <taxon>Microdochiaceae</taxon>
        <taxon>Microdochium</taxon>
    </lineage>
</organism>
<feature type="compositionally biased region" description="Basic and acidic residues" evidence="1">
    <location>
        <begin position="326"/>
        <end position="337"/>
    </location>
</feature>
<reference evidence="2" key="1">
    <citation type="journal article" date="2021" name="Nat. Commun.">
        <title>Genetic determinants of endophytism in the Arabidopsis root mycobiome.</title>
        <authorList>
            <person name="Mesny F."/>
            <person name="Miyauchi S."/>
            <person name="Thiergart T."/>
            <person name="Pickel B."/>
            <person name="Atanasova L."/>
            <person name="Karlsson M."/>
            <person name="Huettel B."/>
            <person name="Barry K.W."/>
            <person name="Haridas S."/>
            <person name="Chen C."/>
            <person name="Bauer D."/>
            <person name="Andreopoulos W."/>
            <person name="Pangilinan J."/>
            <person name="LaButti K."/>
            <person name="Riley R."/>
            <person name="Lipzen A."/>
            <person name="Clum A."/>
            <person name="Drula E."/>
            <person name="Henrissat B."/>
            <person name="Kohler A."/>
            <person name="Grigoriev I.V."/>
            <person name="Martin F.M."/>
            <person name="Hacquard S."/>
        </authorList>
    </citation>
    <scope>NUCLEOTIDE SEQUENCE</scope>
    <source>
        <strain evidence="2">MPI-CAGE-CH-0230</strain>
    </source>
</reference>
<feature type="region of interest" description="Disordered" evidence="1">
    <location>
        <begin position="493"/>
        <end position="571"/>
    </location>
</feature>
<keyword evidence="3" id="KW-1185">Reference proteome</keyword>